<dbReference type="Proteomes" id="UP000176204">
    <property type="component" value="Chromosome I"/>
</dbReference>
<evidence type="ECO:0000256" key="5">
    <source>
        <dbReference type="HAMAP-Rule" id="MF_00340"/>
    </source>
</evidence>
<proteinExistence type="inferred from homology"/>
<dbReference type="KEGG" id="agl:PYTT_1847"/>
<dbReference type="AlphaFoldDB" id="A0A1C7PDC4"/>
<dbReference type="RefSeq" id="WP_067777813.1">
    <property type="nucleotide sequence ID" value="NZ_JACVVN010000012.1"/>
</dbReference>
<dbReference type="OrthoDB" id="9812874at2"/>
<keyword evidence="2 5" id="KW-0689">Ribosomal protein</keyword>
<dbReference type="InterPro" id="IPR011332">
    <property type="entry name" value="Ribosomal_zn-bd"/>
</dbReference>
<accession>A0A1C7PDC4</accession>
<evidence type="ECO:0000256" key="1">
    <source>
        <dbReference type="ARBA" id="ARBA00008560"/>
    </source>
</evidence>
<keyword evidence="7" id="KW-1185">Reference proteome</keyword>
<dbReference type="STRING" id="1679444.PYTT_1847"/>
<dbReference type="GO" id="GO:0006412">
    <property type="term" value="P:translation"/>
    <property type="evidence" value="ECO:0007669"/>
    <property type="project" value="UniProtKB-UniRule"/>
</dbReference>
<evidence type="ECO:0000256" key="3">
    <source>
        <dbReference type="ARBA" id="ARBA00023274"/>
    </source>
</evidence>
<dbReference type="NCBIfam" id="TIGR01031">
    <property type="entry name" value="rpmF_bact"/>
    <property type="match status" value="1"/>
</dbReference>
<dbReference type="InterPro" id="IPR002677">
    <property type="entry name" value="Ribosomal_bL32"/>
</dbReference>
<dbReference type="InterPro" id="IPR044957">
    <property type="entry name" value="Ribosomal_bL32_bact"/>
</dbReference>
<evidence type="ECO:0000256" key="4">
    <source>
        <dbReference type="ARBA" id="ARBA00035178"/>
    </source>
</evidence>
<name>A0A1C7PDC4_9BACT</name>
<dbReference type="GO" id="GO:0015934">
    <property type="term" value="C:large ribosomal subunit"/>
    <property type="evidence" value="ECO:0007669"/>
    <property type="project" value="InterPro"/>
</dbReference>
<reference evidence="7" key="1">
    <citation type="submission" date="2016-09" db="EMBL/GenBank/DDBJ databases">
        <authorList>
            <person name="Koehorst J."/>
        </authorList>
    </citation>
    <scope>NUCLEOTIDE SEQUENCE [LARGE SCALE GENOMIC DNA]</scope>
</reference>
<dbReference type="Pfam" id="PF01783">
    <property type="entry name" value="Ribosomal_L32p"/>
    <property type="match status" value="1"/>
</dbReference>
<evidence type="ECO:0000313" key="7">
    <source>
        <dbReference type="Proteomes" id="UP000176204"/>
    </source>
</evidence>
<keyword evidence="3 5" id="KW-0687">Ribonucleoprotein</keyword>
<evidence type="ECO:0000256" key="2">
    <source>
        <dbReference type="ARBA" id="ARBA00022980"/>
    </source>
</evidence>
<dbReference type="HAMAP" id="MF_00340">
    <property type="entry name" value="Ribosomal_bL32"/>
    <property type="match status" value="1"/>
</dbReference>
<comment type="similarity">
    <text evidence="1 5">Belongs to the bacterial ribosomal protein bL32 family.</text>
</comment>
<dbReference type="PANTHER" id="PTHR35534:SF1">
    <property type="entry name" value="LARGE RIBOSOMAL SUBUNIT PROTEIN BL32"/>
    <property type="match status" value="1"/>
</dbReference>
<dbReference type="PANTHER" id="PTHR35534">
    <property type="entry name" value="50S RIBOSOMAL PROTEIN L32"/>
    <property type="match status" value="1"/>
</dbReference>
<evidence type="ECO:0000313" key="6">
    <source>
        <dbReference type="EMBL" id="SEH93486.1"/>
    </source>
</evidence>
<protein>
    <recommendedName>
        <fullName evidence="4 5">Large ribosomal subunit protein bL32</fullName>
    </recommendedName>
</protein>
<dbReference type="SUPFAM" id="SSF57829">
    <property type="entry name" value="Zn-binding ribosomal proteins"/>
    <property type="match status" value="1"/>
</dbReference>
<sequence length="63" mass="6916">MAAPKRRTSKMKQRTRLAAQAWRAPKLRQCPKCGSSVPGHTACPTCKTYTTRSGAEVIIEVEA</sequence>
<dbReference type="GO" id="GO:0003735">
    <property type="term" value="F:structural constituent of ribosome"/>
    <property type="evidence" value="ECO:0007669"/>
    <property type="project" value="InterPro"/>
</dbReference>
<organism evidence="6 7">
    <name type="scientific">Akkermansia glycaniphila</name>
    <dbReference type="NCBI Taxonomy" id="1679444"/>
    <lineage>
        <taxon>Bacteria</taxon>
        <taxon>Pseudomonadati</taxon>
        <taxon>Verrucomicrobiota</taxon>
        <taxon>Verrucomicrobiia</taxon>
        <taxon>Verrucomicrobiales</taxon>
        <taxon>Akkermansiaceae</taxon>
        <taxon>Akkermansia</taxon>
    </lineage>
</organism>
<gene>
    <name evidence="5" type="primary">rpmF</name>
    <name evidence="6" type="ORF">PYTT_1847</name>
</gene>
<dbReference type="EMBL" id="LT629973">
    <property type="protein sequence ID" value="SEH93486.1"/>
    <property type="molecule type" value="Genomic_DNA"/>
</dbReference>